<reference evidence="7" key="1">
    <citation type="submission" date="2025-08" db="UniProtKB">
        <authorList>
            <consortium name="RefSeq"/>
        </authorList>
    </citation>
    <scope>IDENTIFICATION</scope>
</reference>
<keyword evidence="3 5" id="KW-0472">Membrane</keyword>
<feature type="transmembrane region" description="Helical" evidence="5">
    <location>
        <begin position="97"/>
        <end position="119"/>
    </location>
</feature>
<name>A0ABM0KB73_APLCA</name>
<feature type="transmembrane region" description="Helical" evidence="5">
    <location>
        <begin position="158"/>
        <end position="179"/>
    </location>
</feature>
<dbReference type="Proteomes" id="UP000694888">
    <property type="component" value="Unplaced"/>
</dbReference>
<evidence type="ECO:0000256" key="1">
    <source>
        <dbReference type="ARBA" id="ARBA00004141"/>
    </source>
</evidence>
<accession>A0ABM0KB73</accession>
<feature type="transmembrane region" description="Helical" evidence="5">
    <location>
        <begin position="131"/>
        <end position="152"/>
    </location>
</feature>
<feature type="transmembrane region" description="Helical" evidence="5">
    <location>
        <begin position="186"/>
        <end position="209"/>
    </location>
</feature>
<feature type="region of interest" description="Disordered" evidence="4">
    <location>
        <begin position="325"/>
        <end position="344"/>
    </location>
</feature>
<keyword evidence="6" id="KW-1185">Reference proteome</keyword>
<dbReference type="InterPro" id="IPR004835">
    <property type="entry name" value="Chitin_synth"/>
</dbReference>
<comment type="subcellular location">
    <subcellularLocation>
        <location evidence="1">Membrane</location>
        <topology evidence="1">Multi-pass membrane protein</topology>
    </subcellularLocation>
</comment>
<evidence type="ECO:0000256" key="4">
    <source>
        <dbReference type="SAM" id="MobiDB-lite"/>
    </source>
</evidence>
<protein>
    <submittedName>
        <fullName evidence="7">Chitin synthase</fullName>
    </submittedName>
</protein>
<dbReference type="PANTHER" id="PTHR22914">
    <property type="entry name" value="CHITIN SYNTHASE"/>
    <property type="match status" value="1"/>
</dbReference>
<feature type="region of interest" description="Disordered" evidence="4">
    <location>
        <begin position="651"/>
        <end position="706"/>
    </location>
</feature>
<keyword evidence="2 5" id="KW-0812">Transmembrane</keyword>
<gene>
    <name evidence="7" type="primary">LOC101853676</name>
</gene>
<dbReference type="GeneID" id="101853676"/>
<proteinExistence type="predicted"/>
<dbReference type="RefSeq" id="XP_005113403.3">
    <property type="nucleotide sequence ID" value="XM_005113346.3"/>
</dbReference>
<dbReference type="PANTHER" id="PTHR22914:SF42">
    <property type="entry name" value="CHITIN SYNTHASE"/>
    <property type="match status" value="1"/>
</dbReference>
<feature type="transmembrane region" description="Helical" evidence="5">
    <location>
        <begin position="400"/>
        <end position="418"/>
    </location>
</feature>
<feature type="transmembrane region" description="Helical" evidence="5">
    <location>
        <begin position="221"/>
        <end position="240"/>
    </location>
</feature>
<evidence type="ECO:0000256" key="5">
    <source>
        <dbReference type="SAM" id="Phobius"/>
    </source>
</evidence>
<keyword evidence="5" id="KW-1133">Transmembrane helix</keyword>
<evidence type="ECO:0000313" key="6">
    <source>
        <dbReference type="Proteomes" id="UP000694888"/>
    </source>
</evidence>
<evidence type="ECO:0000256" key="3">
    <source>
        <dbReference type="ARBA" id="ARBA00023136"/>
    </source>
</evidence>
<feature type="compositionally biased region" description="Acidic residues" evidence="4">
    <location>
        <begin position="692"/>
        <end position="706"/>
    </location>
</feature>
<evidence type="ECO:0000256" key="2">
    <source>
        <dbReference type="ARBA" id="ARBA00022692"/>
    </source>
</evidence>
<dbReference type="Pfam" id="PF03142">
    <property type="entry name" value="Chitin_synth_2"/>
    <property type="match status" value="1"/>
</dbReference>
<feature type="transmembrane region" description="Helical" evidence="5">
    <location>
        <begin position="447"/>
        <end position="468"/>
    </location>
</feature>
<evidence type="ECO:0000313" key="7">
    <source>
        <dbReference type="RefSeq" id="XP_005113403.3"/>
    </source>
</evidence>
<sequence>MDDNVMRKYATPPSEARHYVQYDQGEDRWLCTLLLQQGYRVEYCAASDSFTYAPEGFFEFYNQRRRWVPSTMANVLDLLESWRKVTRKNEDISLLYIAYQTGMMASSILTPGTIFMLIVGAITTAYPEIPLFGSLILNLIPVIIFVALVFMAQSNTQLTFAAIVSIIYSLLMMIVLAGLVKQMADYGFCSVTTIFMVTVIGIFASAALLHPQEFVCILHGPLYFVSVPSMSVLLIIYSLGNLHVVSWGTREAAKPPPPPGQRPPEKKQGTLKKWMTKLSGGIDVEEGVRSLGSIFSCVCCSTTVAAQPVTPANSLAQHIIQEPEAPGASADGNSTQDHAPEPVRRPHWLETVEAVRAPELPEKETAFWKELIGQYLYPMEKDEQHEKKVKEDLLELRNKTCLAFFLINSFFVALVLMLQQVAQETPNLSIEIDCHIDGFEGEAFEPISMAFTLVFGILLALQFLAMLVHRLSTFLHISAATSVKEISGTKVQGDSLSGSASNLSSGLLVDWVKEMQKVKAPEEESEDLLNRDSVQLDIEAGDDEADKTAEREKEKWKRLRSRKTMRKSKKARTVPKTLDDQFTKVFTKFADESISRMHPNSGSIHNGPAGGPKRRAFSDGDNEDPVEAISKVAATNDDFRKTIARKATILKKGVSFSHAGTGVTRRRRTEVDRSKSSPKRVSHVSIRRESSSIEEEDDDKTEDSAL</sequence>
<feature type="region of interest" description="Disordered" evidence="4">
    <location>
        <begin position="596"/>
        <end position="623"/>
    </location>
</feature>
<feature type="region of interest" description="Disordered" evidence="4">
    <location>
        <begin position="250"/>
        <end position="270"/>
    </location>
</feature>
<organism evidence="6 7">
    <name type="scientific">Aplysia californica</name>
    <name type="common">California sea hare</name>
    <dbReference type="NCBI Taxonomy" id="6500"/>
    <lineage>
        <taxon>Eukaryota</taxon>
        <taxon>Metazoa</taxon>
        <taxon>Spiralia</taxon>
        <taxon>Lophotrochozoa</taxon>
        <taxon>Mollusca</taxon>
        <taxon>Gastropoda</taxon>
        <taxon>Heterobranchia</taxon>
        <taxon>Euthyneura</taxon>
        <taxon>Tectipleura</taxon>
        <taxon>Aplysiida</taxon>
        <taxon>Aplysioidea</taxon>
        <taxon>Aplysiidae</taxon>
        <taxon>Aplysia</taxon>
    </lineage>
</organism>